<dbReference type="InterPro" id="IPR008136">
    <property type="entry name" value="CinA_C"/>
</dbReference>
<dbReference type="Gene3D" id="3.90.950.20">
    <property type="entry name" value="CinA-like"/>
    <property type="match status" value="1"/>
</dbReference>
<proteinExistence type="predicted"/>
<protein>
    <recommendedName>
        <fullName evidence="1">CinA C-terminal domain-containing protein</fullName>
    </recommendedName>
</protein>
<dbReference type="Proteomes" id="UP000241890">
    <property type="component" value="Unassembled WGS sequence"/>
</dbReference>
<dbReference type="SUPFAM" id="SSF142433">
    <property type="entry name" value="CinA-like"/>
    <property type="match status" value="1"/>
</dbReference>
<comment type="caution">
    <text evidence="2">The sequence shown here is derived from an EMBL/GenBank/DDBJ whole genome shotgun (WGS) entry which is preliminary data.</text>
</comment>
<dbReference type="Pfam" id="PF02464">
    <property type="entry name" value="CinA"/>
    <property type="match status" value="1"/>
</dbReference>
<evidence type="ECO:0000259" key="1">
    <source>
        <dbReference type="Pfam" id="PF02464"/>
    </source>
</evidence>
<organism evidence="2 3">
    <name type="scientific">Hondaea fermentalgiana</name>
    <dbReference type="NCBI Taxonomy" id="2315210"/>
    <lineage>
        <taxon>Eukaryota</taxon>
        <taxon>Sar</taxon>
        <taxon>Stramenopiles</taxon>
        <taxon>Bigyra</taxon>
        <taxon>Labyrinthulomycetes</taxon>
        <taxon>Thraustochytrida</taxon>
        <taxon>Thraustochytriidae</taxon>
        <taxon>Hondaea</taxon>
    </lineage>
</organism>
<dbReference type="AlphaFoldDB" id="A0A2R5GFF4"/>
<dbReference type="InParanoid" id="A0A2R5GFF4"/>
<reference evidence="2 3" key="1">
    <citation type="submission" date="2017-12" db="EMBL/GenBank/DDBJ databases">
        <title>Sequencing, de novo assembly and annotation of complete genome of a new Thraustochytrid species, strain FCC1311.</title>
        <authorList>
            <person name="Sedici K."/>
            <person name="Godart F."/>
            <person name="Aiese Cigliano R."/>
            <person name="Sanseverino W."/>
            <person name="Barakat M."/>
            <person name="Ortet P."/>
            <person name="Marechal E."/>
            <person name="Cagnac O."/>
            <person name="Amato A."/>
        </authorList>
    </citation>
    <scope>NUCLEOTIDE SEQUENCE [LARGE SCALE GENOMIC DNA]</scope>
</reference>
<dbReference type="EMBL" id="BEYU01000052">
    <property type="protein sequence ID" value="GBG29059.1"/>
    <property type="molecule type" value="Genomic_DNA"/>
</dbReference>
<evidence type="ECO:0000313" key="2">
    <source>
        <dbReference type="EMBL" id="GBG29059.1"/>
    </source>
</evidence>
<name>A0A2R5GFF4_9STRA</name>
<keyword evidence="3" id="KW-1185">Reference proteome</keyword>
<sequence>MDAERAARAARLLAKYKQRVAVVEATQFFISSCVVYSGRGYKNFLPPKALEAASVFDRENNYKNKANYVESKKLFAESVAPIMREHYRADWCVVESGTSGPTFYIPGVETGFTAVGVAGPPHPRTGKPVLAVRVIETSSTDRVTNMAAFTTTALDLLADTLEDFHASTL</sequence>
<evidence type="ECO:0000313" key="3">
    <source>
        <dbReference type="Proteomes" id="UP000241890"/>
    </source>
</evidence>
<dbReference type="InterPro" id="IPR036653">
    <property type="entry name" value="CinA-like_C"/>
</dbReference>
<feature type="domain" description="CinA C-terminal" evidence="1">
    <location>
        <begin position="75"/>
        <end position="160"/>
    </location>
</feature>
<accession>A0A2R5GFF4</accession>
<gene>
    <name evidence="2" type="ORF">FCC1311_052812</name>
</gene>